<evidence type="ECO:0000313" key="13">
    <source>
        <dbReference type="Proteomes" id="UP000800097"/>
    </source>
</evidence>
<dbReference type="SUPFAM" id="SSF50249">
    <property type="entry name" value="Nucleic acid-binding proteins"/>
    <property type="match status" value="2"/>
</dbReference>
<keyword evidence="6" id="KW-0779">Telomere</keyword>
<feature type="region of interest" description="Disordered" evidence="9">
    <location>
        <begin position="342"/>
        <end position="388"/>
    </location>
</feature>
<evidence type="ECO:0000256" key="4">
    <source>
        <dbReference type="ARBA" id="ARBA00015253"/>
    </source>
</evidence>
<keyword evidence="8" id="KW-0539">Nucleus</keyword>
<feature type="compositionally biased region" description="Basic residues" evidence="9">
    <location>
        <begin position="360"/>
        <end position="372"/>
    </location>
</feature>
<name>A0A6A6J991_WESOR</name>
<evidence type="ECO:0000256" key="2">
    <source>
        <dbReference type="ARBA" id="ARBA00004574"/>
    </source>
</evidence>
<keyword evidence="7" id="KW-0238">DNA-binding</keyword>
<protein>
    <recommendedName>
        <fullName evidence="4">Protection of telomeres protein 1</fullName>
    </recommendedName>
</protein>
<comment type="similarity">
    <text evidence="3">Belongs to the telombin family.</text>
</comment>
<dbReference type="InterPro" id="IPR011564">
    <property type="entry name" value="Telomer_end-bd_POT1/Cdc13"/>
</dbReference>
<evidence type="ECO:0000256" key="9">
    <source>
        <dbReference type="SAM" id="MobiDB-lite"/>
    </source>
</evidence>
<dbReference type="Pfam" id="PF16686">
    <property type="entry name" value="POT1PC"/>
    <property type="match status" value="1"/>
</dbReference>
<evidence type="ECO:0000259" key="10">
    <source>
        <dbReference type="Pfam" id="PF02765"/>
    </source>
</evidence>
<dbReference type="RefSeq" id="XP_033650689.1">
    <property type="nucleotide sequence ID" value="XM_033793593.1"/>
</dbReference>
<dbReference type="OrthoDB" id="2186770at2759"/>
<dbReference type="PANTHER" id="PTHR14513">
    <property type="entry name" value="PROTECTION OF TELOMERES 1"/>
    <property type="match status" value="1"/>
</dbReference>
<comment type="subcellular location">
    <subcellularLocation>
        <location evidence="2">Chromosome</location>
        <location evidence="2">Telomere</location>
    </subcellularLocation>
    <subcellularLocation>
        <location evidence="1">Nucleus</location>
    </subcellularLocation>
</comment>
<dbReference type="GO" id="GO:0000783">
    <property type="term" value="C:nuclear telomere cap complex"/>
    <property type="evidence" value="ECO:0007669"/>
    <property type="project" value="TreeGrafter"/>
</dbReference>
<dbReference type="Proteomes" id="UP000800097">
    <property type="component" value="Unassembled WGS sequence"/>
</dbReference>
<dbReference type="EMBL" id="ML986513">
    <property type="protein sequence ID" value="KAF2273150.1"/>
    <property type="molecule type" value="Genomic_DNA"/>
</dbReference>
<dbReference type="FunFam" id="2.40.50.140:FF:000303">
    <property type="entry name" value="Protection of telomeres protein 1"/>
    <property type="match status" value="1"/>
</dbReference>
<proteinExistence type="inferred from homology"/>
<evidence type="ECO:0000256" key="8">
    <source>
        <dbReference type="ARBA" id="ARBA00023242"/>
    </source>
</evidence>
<dbReference type="GeneID" id="54546768"/>
<dbReference type="InterPro" id="IPR028389">
    <property type="entry name" value="POT1"/>
</dbReference>
<evidence type="ECO:0000256" key="6">
    <source>
        <dbReference type="ARBA" id="ARBA00022895"/>
    </source>
</evidence>
<dbReference type="GO" id="GO:0098505">
    <property type="term" value="F:G-rich strand telomeric DNA binding"/>
    <property type="evidence" value="ECO:0007669"/>
    <property type="project" value="TreeGrafter"/>
</dbReference>
<accession>A0A6A6J991</accession>
<dbReference type="InterPro" id="IPR012340">
    <property type="entry name" value="NA-bd_OB-fold"/>
</dbReference>
<feature type="compositionally biased region" description="Basic and acidic residues" evidence="9">
    <location>
        <begin position="373"/>
        <end position="387"/>
    </location>
</feature>
<evidence type="ECO:0000256" key="3">
    <source>
        <dbReference type="ARBA" id="ARBA00008442"/>
    </source>
</evidence>
<dbReference type="GO" id="GO:0016233">
    <property type="term" value="P:telomere capping"/>
    <property type="evidence" value="ECO:0007669"/>
    <property type="project" value="TreeGrafter"/>
</dbReference>
<gene>
    <name evidence="12" type="ORF">EI97DRAFT_190930</name>
</gene>
<feature type="domain" description="Telomeric single stranded DNA binding POT1/Cdc13" evidence="10">
    <location>
        <begin position="24"/>
        <end position="127"/>
    </location>
</feature>
<keyword evidence="13" id="KW-1185">Reference proteome</keyword>
<evidence type="ECO:0000259" key="11">
    <source>
        <dbReference type="Pfam" id="PF16686"/>
    </source>
</evidence>
<dbReference type="GO" id="GO:0010521">
    <property type="term" value="F:telomerase inhibitor activity"/>
    <property type="evidence" value="ECO:0007669"/>
    <property type="project" value="TreeGrafter"/>
</dbReference>
<evidence type="ECO:0000256" key="1">
    <source>
        <dbReference type="ARBA" id="ARBA00004123"/>
    </source>
</evidence>
<organism evidence="12 13">
    <name type="scientific">Westerdykella ornata</name>
    <dbReference type="NCBI Taxonomy" id="318751"/>
    <lineage>
        <taxon>Eukaryota</taxon>
        <taxon>Fungi</taxon>
        <taxon>Dikarya</taxon>
        <taxon>Ascomycota</taxon>
        <taxon>Pezizomycotina</taxon>
        <taxon>Dothideomycetes</taxon>
        <taxon>Pleosporomycetidae</taxon>
        <taxon>Pleosporales</taxon>
        <taxon>Sporormiaceae</taxon>
        <taxon>Westerdykella</taxon>
    </lineage>
</organism>
<evidence type="ECO:0000256" key="7">
    <source>
        <dbReference type="ARBA" id="ARBA00023125"/>
    </source>
</evidence>
<reference evidence="12" key="1">
    <citation type="journal article" date="2020" name="Stud. Mycol.">
        <title>101 Dothideomycetes genomes: a test case for predicting lifestyles and emergence of pathogens.</title>
        <authorList>
            <person name="Haridas S."/>
            <person name="Albert R."/>
            <person name="Binder M."/>
            <person name="Bloem J."/>
            <person name="Labutti K."/>
            <person name="Salamov A."/>
            <person name="Andreopoulos B."/>
            <person name="Baker S."/>
            <person name="Barry K."/>
            <person name="Bills G."/>
            <person name="Bluhm B."/>
            <person name="Cannon C."/>
            <person name="Castanera R."/>
            <person name="Culley D."/>
            <person name="Daum C."/>
            <person name="Ezra D."/>
            <person name="Gonzalez J."/>
            <person name="Henrissat B."/>
            <person name="Kuo A."/>
            <person name="Liang C."/>
            <person name="Lipzen A."/>
            <person name="Lutzoni F."/>
            <person name="Magnuson J."/>
            <person name="Mondo S."/>
            <person name="Nolan M."/>
            <person name="Ohm R."/>
            <person name="Pangilinan J."/>
            <person name="Park H.-J."/>
            <person name="Ramirez L."/>
            <person name="Alfaro M."/>
            <person name="Sun H."/>
            <person name="Tritt A."/>
            <person name="Yoshinaga Y."/>
            <person name="Zwiers L.-H."/>
            <person name="Turgeon B."/>
            <person name="Goodwin S."/>
            <person name="Spatafora J."/>
            <person name="Crous P."/>
            <person name="Grigoriev I."/>
        </authorList>
    </citation>
    <scope>NUCLEOTIDE SEQUENCE</scope>
    <source>
        <strain evidence="12">CBS 379.55</strain>
    </source>
</reference>
<evidence type="ECO:0000313" key="12">
    <source>
        <dbReference type="EMBL" id="KAF2273150.1"/>
    </source>
</evidence>
<dbReference type="InterPro" id="IPR032042">
    <property type="entry name" value="POT1PC"/>
</dbReference>
<feature type="domain" description="Protection of telomeres protein 1 ssDNA-binding" evidence="11">
    <location>
        <begin position="195"/>
        <end position="337"/>
    </location>
</feature>
<dbReference type="Pfam" id="PF02765">
    <property type="entry name" value="POT1"/>
    <property type="match status" value="1"/>
</dbReference>
<dbReference type="AlphaFoldDB" id="A0A6A6J991"/>
<keyword evidence="5" id="KW-0158">Chromosome</keyword>
<sequence>MDLPPDYTAIKDIDSKFGGSGRPTVNIIGILTEIIEPAKSKGDDWYLSFSVRDDDFASQWRTDPSFIRCRLFRRERTHLPTGKVGDPVIVRGVQVHLYDGVKEGVCTSRQSQVLFFPADKVPIPELSTAYGYGGQSKLPFNGSLQLSGNREATAPSILEQLAIIGIKAKAAACGTVLKQAAKPIAVSKPRDRHSLIKDVQLDNFYELVVETVKIYSVHDGADGVDLYVSDYTTNKALFLYEPPDTNPSSKWQGPFGQVTMSVRLWEPHASWARQDLREGDWIRLKNVRIKSSPANKIEGSLHADQTYPDKILISKLDKSHDAEFMQELGARKRAYLEKYEREDTAAEPGGHATKASAKAAAKKKSARKARERQRKEEEQRQLEKEAEAQAVARSNINGHVIASHPEIRLSSIDEILDDSHRTMQTRDGGQLVFPFVNAKYRTRVRVVDFFPHDLHDFSRCMDDPTWNTPLLDQDRAHGRRDDRWQWGFVLFVEDATSTRPTPQRIPLFVFNDSGQYLLNIDAIDLRNDARGRTMATLEEKLFILWGNLLELKRDLAPSGVKFPLPTRDQRLSNKPFECCIEEYGVQVEPSPQWPTGWQRIYKLASTLIRV</sequence>
<dbReference type="Gene3D" id="2.40.50.140">
    <property type="entry name" value="Nucleic acid-binding proteins"/>
    <property type="match status" value="3"/>
</dbReference>
<evidence type="ECO:0000256" key="5">
    <source>
        <dbReference type="ARBA" id="ARBA00022454"/>
    </source>
</evidence>
<dbReference type="PANTHER" id="PTHR14513:SF0">
    <property type="entry name" value="PROTECTION OF TELOMERES PROTEIN 1"/>
    <property type="match status" value="1"/>
</dbReference>
<dbReference type="GO" id="GO:0032210">
    <property type="term" value="P:regulation of telomere maintenance via telomerase"/>
    <property type="evidence" value="ECO:0007669"/>
    <property type="project" value="TreeGrafter"/>
</dbReference>